<organism evidence="1 2">
    <name type="scientific">Parascaris univalens</name>
    <name type="common">Nematode worm</name>
    <dbReference type="NCBI Taxonomy" id="6257"/>
    <lineage>
        <taxon>Eukaryota</taxon>
        <taxon>Metazoa</taxon>
        <taxon>Ecdysozoa</taxon>
        <taxon>Nematoda</taxon>
        <taxon>Chromadorea</taxon>
        <taxon>Rhabditida</taxon>
        <taxon>Spirurina</taxon>
        <taxon>Ascaridomorpha</taxon>
        <taxon>Ascaridoidea</taxon>
        <taxon>Ascarididae</taxon>
        <taxon>Parascaris</taxon>
    </lineage>
</organism>
<dbReference type="AlphaFoldDB" id="A0A915A873"/>
<dbReference type="Proteomes" id="UP000887569">
    <property type="component" value="Unplaced"/>
</dbReference>
<proteinExistence type="predicted"/>
<dbReference type="WBParaSite" id="PgE469_g002_t01">
    <property type="protein sequence ID" value="PgE469_g002_t01"/>
    <property type="gene ID" value="PgE469_g002"/>
</dbReference>
<reference evidence="2" key="1">
    <citation type="submission" date="2022-11" db="UniProtKB">
        <authorList>
            <consortium name="WormBaseParasite"/>
        </authorList>
    </citation>
    <scope>IDENTIFICATION</scope>
</reference>
<name>A0A915A873_PARUN</name>
<accession>A0A915A873</accession>
<sequence>MKESPFEAARKNSRNRYECEQRKIFVKVTSLTVQVSFLRSYSIDNSRITNNLKGKNLRMEYLRDVAFFIGGNRSNSSDGTSGIQ</sequence>
<protein>
    <submittedName>
        <fullName evidence="2">Uncharacterized protein</fullName>
    </submittedName>
</protein>
<keyword evidence="1" id="KW-1185">Reference proteome</keyword>
<evidence type="ECO:0000313" key="1">
    <source>
        <dbReference type="Proteomes" id="UP000887569"/>
    </source>
</evidence>
<evidence type="ECO:0000313" key="2">
    <source>
        <dbReference type="WBParaSite" id="PgE469_g002_t01"/>
    </source>
</evidence>